<reference evidence="3" key="1">
    <citation type="journal article" date="2006" name="PLoS Biol.">
        <title>Macronuclear genome sequence of the ciliate Tetrahymena thermophila, a model eukaryote.</title>
        <authorList>
            <person name="Eisen J.A."/>
            <person name="Coyne R.S."/>
            <person name="Wu M."/>
            <person name="Wu D."/>
            <person name="Thiagarajan M."/>
            <person name="Wortman J.R."/>
            <person name="Badger J.H."/>
            <person name="Ren Q."/>
            <person name="Amedeo P."/>
            <person name="Jones K.M."/>
            <person name="Tallon L.J."/>
            <person name="Delcher A.L."/>
            <person name="Salzberg S.L."/>
            <person name="Silva J.C."/>
            <person name="Haas B.J."/>
            <person name="Majoros W.H."/>
            <person name="Farzad M."/>
            <person name="Carlton J.M."/>
            <person name="Smith R.K. Jr."/>
            <person name="Garg J."/>
            <person name="Pearlman R.E."/>
            <person name="Karrer K.M."/>
            <person name="Sun L."/>
            <person name="Manning G."/>
            <person name="Elde N.C."/>
            <person name="Turkewitz A.P."/>
            <person name="Asai D.J."/>
            <person name="Wilkes D.E."/>
            <person name="Wang Y."/>
            <person name="Cai H."/>
            <person name="Collins K."/>
            <person name="Stewart B.A."/>
            <person name="Lee S.R."/>
            <person name="Wilamowska K."/>
            <person name="Weinberg Z."/>
            <person name="Ruzzo W.L."/>
            <person name="Wloga D."/>
            <person name="Gaertig J."/>
            <person name="Frankel J."/>
            <person name="Tsao C.-C."/>
            <person name="Gorovsky M.A."/>
            <person name="Keeling P.J."/>
            <person name="Waller R.F."/>
            <person name="Patron N.J."/>
            <person name="Cherry J.M."/>
            <person name="Stover N.A."/>
            <person name="Krieger C.J."/>
            <person name="del Toro C."/>
            <person name="Ryder H.F."/>
            <person name="Williamson S.C."/>
            <person name="Barbeau R.A."/>
            <person name="Hamilton E.P."/>
            <person name="Orias E."/>
        </authorList>
    </citation>
    <scope>NUCLEOTIDE SEQUENCE [LARGE SCALE GENOMIC DNA]</scope>
    <source>
        <strain evidence="3">SB210</strain>
    </source>
</reference>
<evidence type="ECO:0000313" key="3">
    <source>
        <dbReference type="Proteomes" id="UP000009168"/>
    </source>
</evidence>
<keyword evidence="1" id="KW-0472">Membrane</keyword>
<dbReference type="RefSeq" id="XP_012655483.1">
    <property type="nucleotide sequence ID" value="XM_012800029.1"/>
</dbReference>
<dbReference type="GeneID" id="24439074"/>
<protein>
    <submittedName>
        <fullName evidence="2">Transmembrane protein, putative</fullName>
    </submittedName>
</protein>
<feature type="transmembrane region" description="Helical" evidence="1">
    <location>
        <begin position="24"/>
        <end position="44"/>
    </location>
</feature>
<evidence type="ECO:0000256" key="1">
    <source>
        <dbReference type="SAM" id="Phobius"/>
    </source>
</evidence>
<proteinExistence type="predicted"/>
<dbReference type="AlphaFoldDB" id="W7X6J2"/>
<dbReference type="KEGG" id="tet:TTHERM_000456778"/>
<dbReference type="InParanoid" id="W7X6J2"/>
<keyword evidence="1" id="KW-1133">Transmembrane helix</keyword>
<feature type="transmembrane region" description="Helical" evidence="1">
    <location>
        <begin position="168"/>
        <end position="188"/>
    </location>
</feature>
<feature type="transmembrane region" description="Helical" evidence="1">
    <location>
        <begin position="133"/>
        <end position="156"/>
    </location>
</feature>
<accession>W7X6J2</accession>
<feature type="transmembrane region" description="Helical" evidence="1">
    <location>
        <begin position="108"/>
        <end position="126"/>
    </location>
</feature>
<dbReference type="EMBL" id="GG662464">
    <property type="protein sequence ID" value="EWS71983.1"/>
    <property type="molecule type" value="Genomic_DNA"/>
</dbReference>
<name>W7X6J2_TETTS</name>
<dbReference type="Proteomes" id="UP000009168">
    <property type="component" value="Unassembled WGS sequence"/>
</dbReference>
<evidence type="ECO:0000313" key="2">
    <source>
        <dbReference type="EMBL" id="EWS71983.1"/>
    </source>
</evidence>
<sequence>MKFQVPEKPFTPGEILLGLLRPKFIGGIIFGIMLGLGGIIFGIMLGLGGIIFGCIILGFGGIILGFILFQLRLPILLKFGFILLLLLAFKGIFIKFCIFQKLLYGTPFPFILMLVLIFYFFLFYFFQDTKIRFFNNFLIIFINIKISIMFLISHYISFVKYSNSFIIIQYKIFLFQQNINILLETSYFPNRNYKKYKKGNQFSINTSESFSKIIKQNFLYKNQKKKLNFSQTKQLDGKYYNMKKKNPN</sequence>
<feature type="transmembrane region" description="Helical" evidence="1">
    <location>
        <begin position="81"/>
        <end position="102"/>
    </location>
</feature>
<keyword evidence="3" id="KW-1185">Reference proteome</keyword>
<gene>
    <name evidence="2" type="ORF">TTHERM_000456778</name>
</gene>
<feature type="transmembrane region" description="Helical" evidence="1">
    <location>
        <begin position="50"/>
        <end position="69"/>
    </location>
</feature>
<keyword evidence="1 2" id="KW-0812">Transmembrane</keyword>
<organism evidence="2 3">
    <name type="scientific">Tetrahymena thermophila (strain SB210)</name>
    <dbReference type="NCBI Taxonomy" id="312017"/>
    <lineage>
        <taxon>Eukaryota</taxon>
        <taxon>Sar</taxon>
        <taxon>Alveolata</taxon>
        <taxon>Ciliophora</taxon>
        <taxon>Intramacronucleata</taxon>
        <taxon>Oligohymenophorea</taxon>
        <taxon>Hymenostomatida</taxon>
        <taxon>Tetrahymenina</taxon>
        <taxon>Tetrahymenidae</taxon>
        <taxon>Tetrahymena</taxon>
    </lineage>
</organism>